<keyword evidence="2" id="KW-1185">Reference proteome</keyword>
<reference evidence="1 2" key="1">
    <citation type="submission" date="2021-06" db="EMBL/GenBank/DDBJ databases">
        <title>Caerostris extrusa draft genome.</title>
        <authorList>
            <person name="Kono N."/>
            <person name="Arakawa K."/>
        </authorList>
    </citation>
    <scope>NUCLEOTIDE SEQUENCE [LARGE SCALE GENOMIC DNA]</scope>
</reference>
<comment type="caution">
    <text evidence="1">The sequence shown here is derived from an EMBL/GenBank/DDBJ whole genome shotgun (WGS) entry which is preliminary data.</text>
</comment>
<evidence type="ECO:0000313" key="2">
    <source>
        <dbReference type="Proteomes" id="UP001054945"/>
    </source>
</evidence>
<dbReference type="Proteomes" id="UP001054945">
    <property type="component" value="Unassembled WGS sequence"/>
</dbReference>
<dbReference type="EMBL" id="BPLR01016388">
    <property type="protein sequence ID" value="GIY83452.1"/>
    <property type="molecule type" value="Genomic_DNA"/>
</dbReference>
<name>A0AAV4WKW7_CAEEX</name>
<accession>A0AAV4WKW7</accession>
<protein>
    <submittedName>
        <fullName evidence="1">Uncharacterized protein</fullName>
    </submittedName>
</protein>
<evidence type="ECO:0000313" key="1">
    <source>
        <dbReference type="EMBL" id="GIY83452.1"/>
    </source>
</evidence>
<organism evidence="1 2">
    <name type="scientific">Caerostris extrusa</name>
    <name type="common">Bark spider</name>
    <name type="synonym">Caerostris bankana</name>
    <dbReference type="NCBI Taxonomy" id="172846"/>
    <lineage>
        <taxon>Eukaryota</taxon>
        <taxon>Metazoa</taxon>
        <taxon>Ecdysozoa</taxon>
        <taxon>Arthropoda</taxon>
        <taxon>Chelicerata</taxon>
        <taxon>Arachnida</taxon>
        <taxon>Araneae</taxon>
        <taxon>Araneomorphae</taxon>
        <taxon>Entelegynae</taxon>
        <taxon>Araneoidea</taxon>
        <taxon>Araneidae</taxon>
        <taxon>Caerostris</taxon>
    </lineage>
</organism>
<proteinExistence type="predicted"/>
<sequence>MYRINTLATKYRHSRKVGMEGKNDLHGNLKTVRFKLLLQNRNGKKIVIGHLGKPESASKSNGQMLQISVI</sequence>
<gene>
    <name evidence="1" type="ORF">CEXT_561441</name>
</gene>
<dbReference type="AlphaFoldDB" id="A0AAV4WKW7"/>